<dbReference type="Gene3D" id="3.40.50.1000">
    <property type="entry name" value="HAD superfamily/HAD-like"/>
    <property type="match status" value="1"/>
</dbReference>
<dbReference type="InterPro" id="IPR023214">
    <property type="entry name" value="HAD_sf"/>
</dbReference>
<dbReference type="SUPFAM" id="SSF56784">
    <property type="entry name" value="HAD-like"/>
    <property type="match status" value="1"/>
</dbReference>
<accession>A0A9D2S1P6</accession>
<dbReference type="InterPro" id="IPR036412">
    <property type="entry name" value="HAD-like_sf"/>
</dbReference>
<name>A0A9D2S1P6_9FIRM</name>
<protein>
    <recommendedName>
        <fullName evidence="3">HAD family hydrolase</fullName>
    </recommendedName>
</protein>
<comment type="caution">
    <text evidence="1">The sequence shown here is derived from an EMBL/GenBank/DDBJ whole genome shotgun (WGS) entry which is preliminary data.</text>
</comment>
<evidence type="ECO:0000313" key="1">
    <source>
        <dbReference type="EMBL" id="HJB40878.1"/>
    </source>
</evidence>
<dbReference type="Pfam" id="PF00702">
    <property type="entry name" value="Hydrolase"/>
    <property type="match status" value="1"/>
</dbReference>
<dbReference type="AlphaFoldDB" id="A0A9D2S1P6"/>
<gene>
    <name evidence="1" type="ORF">H9945_00095</name>
</gene>
<proteinExistence type="predicted"/>
<dbReference type="Proteomes" id="UP000886803">
    <property type="component" value="Unassembled WGS sequence"/>
</dbReference>
<reference evidence="1" key="2">
    <citation type="submission" date="2021-04" db="EMBL/GenBank/DDBJ databases">
        <authorList>
            <person name="Gilroy R."/>
        </authorList>
    </citation>
    <scope>NUCLEOTIDE SEQUENCE</scope>
    <source>
        <strain evidence="1">ChiBcec8-13705</strain>
    </source>
</reference>
<sequence>MSRAGCAALSRAAASRPAVAFDVFDTLLFRDTARPEDLFTLMERTGAAAPGFAAARREAEASARAAARAAGRAEVTLDEIYARPALAGRGAAPAAELAAEAAVLRADPAMRELVGALRRAGKRLYVVSDMYLPAGQVAALLRKAGYPEWDGIFVSSEYGVQKRSGKLFRLFLQQTGLRASQVLFVGNDKRADWCGAALAGIRCMLVPPRCMPAHWPQENRAEPGALAAFLANRCPQQPADRLGYALLGPLLLAFAQWLQRRRAEHPGAKMVFLARDMQLVRDLYTDETGEETGYLQVSRRSLIPALLLRPLSETGGALALLADALPRQRLTAETLAAYAGFAPGALPPGVEPGALYDFRTRPLPADSAGFLRTLAAFAKGAAGAPVRAQAALTRRYLREQGIGAGTLLVDIGSGGTTQRILEELTGAELQGFYLACDARLHAALPAARAQAFLFGGRPAPLWYWAGQPMLERLISDPAGPTNSYAETAGAVRPVFGPALPDSAGAVAAVQAGIRAFAESWRAGPWAALALPCDAPADAWLDFVRAPRADEADALGELHVEDGGTWPLAAPRSLGFYAAHPRALARDLAAARWKTGFLTRLFRLPLPYGALYERAKSRAER</sequence>
<evidence type="ECO:0008006" key="3">
    <source>
        <dbReference type="Google" id="ProtNLM"/>
    </source>
</evidence>
<reference evidence="1" key="1">
    <citation type="journal article" date="2021" name="PeerJ">
        <title>Extensive microbial diversity within the chicken gut microbiome revealed by metagenomics and culture.</title>
        <authorList>
            <person name="Gilroy R."/>
            <person name="Ravi A."/>
            <person name="Getino M."/>
            <person name="Pursley I."/>
            <person name="Horton D.L."/>
            <person name="Alikhan N.F."/>
            <person name="Baker D."/>
            <person name="Gharbi K."/>
            <person name="Hall N."/>
            <person name="Watson M."/>
            <person name="Adriaenssens E.M."/>
            <person name="Foster-Nyarko E."/>
            <person name="Jarju S."/>
            <person name="Secka A."/>
            <person name="Antonio M."/>
            <person name="Oren A."/>
            <person name="Chaudhuri R.R."/>
            <person name="La Ragione R."/>
            <person name="Hildebrand F."/>
            <person name="Pallen M.J."/>
        </authorList>
    </citation>
    <scope>NUCLEOTIDE SEQUENCE</scope>
    <source>
        <strain evidence="1">ChiBcec8-13705</strain>
    </source>
</reference>
<organism evidence="1 2">
    <name type="scientific">Candidatus Gemmiger avicola</name>
    <dbReference type="NCBI Taxonomy" id="2838605"/>
    <lineage>
        <taxon>Bacteria</taxon>
        <taxon>Bacillati</taxon>
        <taxon>Bacillota</taxon>
        <taxon>Clostridia</taxon>
        <taxon>Eubacteriales</taxon>
        <taxon>Gemmiger</taxon>
    </lineage>
</organism>
<evidence type="ECO:0000313" key="2">
    <source>
        <dbReference type="Proteomes" id="UP000886803"/>
    </source>
</evidence>
<dbReference type="EMBL" id="DWYG01000001">
    <property type="protein sequence ID" value="HJB40878.1"/>
    <property type="molecule type" value="Genomic_DNA"/>
</dbReference>